<organism evidence="7 8">
    <name type="scientific">Candidatus Spyradosoma merdigallinarum</name>
    <dbReference type="NCBI Taxonomy" id="2840950"/>
    <lineage>
        <taxon>Bacteria</taxon>
        <taxon>Pseudomonadati</taxon>
        <taxon>Verrucomicrobiota</taxon>
        <taxon>Opitutia</taxon>
        <taxon>Opitutia incertae sedis</taxon>
        <taxon>Candidatus Spyradosoma</taxon>
    </lineage>
</organism>
<proteinExistence type="predicted"/>
<dbReference type="PIRSF" id="PIRSF006324">
    <property type="entry name" value="LeuE"/>
    <property type="match status" value="1"/>
</dbReference>
<evidence type="ECO:0000313" key="7">
    <source>
        <dbReference type="EMBL" id="HIV04161.1"/>
    </source>
</evidence>
<evidence type="ECO:0000256" key="6">
    <source>
        <dbReference type="SAM" id="Phobius"/>
    </source>
</evidence>
<feature type="transmembrane region" description="Helical" evidence="6">
    <location>
        <begin position="6"/>
        <end position="26"/>
    </location>
</feature>
<keyword evidence="3 6" id="KW-0812">Transmembrane</keyword>
<dbReference type="EMBL" id="DVOG01000084">
    <property type="protein sequence ID" value="HIV04161.1"/>
    <property type="molecule type" value="Genomic_DNA"/>
</dbReference>
<evidence type="ECO:0000256" key="2">
    <source>
        <dbReference type="ARBA" id="ARBA00022475"/>
    </source>
</evidence>
<feature type="transmembrane region" description="Helical" evidence="6">
    <location>
        <begin position="156"/>
        <end position="182"/>
    </location>
</feature>
<dbReference type="PANTHER" id="PTHR30086">
    <property type="entry name" value="ARGININE EXPORTER PROTEIN ARGO"/>
    <property type="match status" value="1"/>
</dbReference>
<gene>
    <name evidence="7" type="ORF">IAC75_03290</name>
</gene>
<feature type="transmembrane region" description="Helical" evidence="6">
    <location>
        <begin position="123"/>
        <end position="144"/>
    </location>
</feature>
<reference evidence="7" key="2">
    <citation type="journal article" date="2021" name="PeerJ">
        <title>Extensive microbial diversity within the chicken gut microbiome revealed by metagenomics and culture.</title>
        <authorList>
            <person name="Gilroy R."/>
            <person name="Ravi A."/>
            <person name="Getino M."/>
            <person name="Pursley I."/>
            <person name="Horton D.L."/>
            <person name="Alikhan N.F."/>
            <person name="Baker D."/>
            <person name="Gharbi K."/>
            <person name="Hall N."/>
            <person name="Watson M."/>
            <person name="Adriaenssens E.M."/>
            <person name="Foster-Nyarko E."/>
            <person name="Jarju S."/>
            <person name="Secka A."/>
            <person name="Antonio M."/>
            <person name="Oren A."/>
            <person name="Chaudhuri R.R."/>
            <person name="La Ragione R."/>
            <person name="Hildebrand F."/>
            <person name="Pallen M.J."/>
        </authorList>
    </citation>
    <scope>NUCLEOTIDE SEQUENCE</scope>
    <source>
        <strain evidence="7">10669</strain>
    </source>
</reference>
<accession>A0A9D1NJR7</accession>
<evidence type="ECO:0000256" key="5">
    <source>
        <dbReference type="ARBA" id="ARBA00023136"/>
    </source>
</evidence>
<evidence type="ECO:0000256" key="3">
    <source>
        <dbReference type="ARBA" id="ARBA00022692"/>
    </source>
</evidence>
<keyword evidence="2" id="KW-1003">Cell membrane</keyword>
<dbReference type="Proteomes" id="UP000886812">
    <property type="component" value="Unassembled WGS sequence"/>
</dbReference>
<protein>
    <submittedName>
        <fullName evidence="7">LysE family translocator</fullName>
    </submittedName>
</protein>
<evidence type="ECO:0000256" key="1">
    <source>
        <dbReference type="ARBA" id="ARBA00004651"/>
    </source>
</evidence>
<feature type="transmembrane region" description="Helical" evidence="6">
    <location>
        <begin position="194"/>
        <end position="211"/>
    </location>
</feature>
<feature type="transmembrane region" description="Helical" evidence="6">
    <location>
        <begin position="38"/>
        <end position="63"/>
    </location>
</feature>
<dbReference type="GO" id="GO:0005886">
    <property type="term" value="C:plasma membrane"/>
    <property type="evidence" value="ECO:0007669"/>
    <property type="project" value="UniProtKB-SubCell"/>
</dbReference>
<keyword evidence="5 6" id="KW-0472">Membrane</keyword>
<dbReference type="InterPro" id="IPR001123">
    <property type="entry name" value="LeuE-type"/>
</dbReference>
<dbReference type="PANTHER" id="PTHR30086:SF20">
    <property type="entry name" value="ARGININE EXPORTER PROTEIN ARGO-RELATED"/>
    <property type="match status" value="1"/>
</dbReference>
<evidence type="ECO:0000256" key="4">
    <source>
        <dbReference type="ARBA" id="ARBA00022989"/>
    </source>
</evidence>
<evidence type="ECO:0000313" key="8">
    <source>
        <dbReference type="Proteomes" id="UP000886812"/>
    </source>
</evidence>
<comment type="caution">
    <text evidence="7">The sequence shown here is derived from an EMBL/GenBank/DDBJ whole genome shotgun (WGS) entry which is preliminary data.</text>
</comment>
<dbReference type="GO" id="GO:0015171">
    <property type="term" value="F:amino acid transmembrane transporter activity"/>
    <property type="evidence" value="ECO:0007669"/>
    <property type="project" value="TreeGrafter"/>
</dbReference>
<name>A0A9D1NJR7_9BACT</name>
<keyword evidence="4 6" id="KW-1133">Transmembrane helix</keyword>
<feature type="transmembrane region" description="Helical" evidence="6">
    <location>
        <begin position="69"/>
        <end position="86"/>
    </location>
</feature>
<dbReference type="Pfam" id="PF01810">
    <property type="entry name" value="LysE"/>
    <property type="match status" value="1"/>
</dbReference>
<dbReference type="AlphaFoldDB" id="A0A9D1NJR7"/>
<sequence>MQTLLSFLAASVLLTLAPGPDILFVATKSLARGARAGISVAAGLCSGVFFHTSLAAVGVSLILRRSPTAFTALKIAGTLYLLFLAFKAFRNRKAVPAADASEKNPQEAPNAAERFPALFRTGLLMNVLNPKVALFFLALLPQFVPADAESPQLTMLGLGVVFALQAFAVFSVVSFCAGTLFASLRKRPAFGETLNVLTALVLVAVAAALFFV</sequence>
<comment type="subcellular location">
    <subcellularLocation>
        <location evidence="1">Cell membrane</location>
        <topology evidence="1">Multi-pass membrane protein</topology>
    </subcellularLocation>
</comment>
<reference evidence="7" key="1">
    <citation type="submission" date="2020-10" db="EMBL/GenBank/DDBJ databases">
        <authorList>
            <person name="Gilroy R."/>
        </authorList>
    </citation>
    <scope>NUCLEOTIDE SEQUENCE</scope>
    <source>
        <strain evidence="7">10669</strain>
    </source>
</reference>